<feature type="region of interest" description="Disordered" evidence="6">
    <location>
        <begin position="867"/>
        <end position="895"/>
    </location>
</feature>
<reference evidence="8 9" key="1">
    <citation type="submission" date="2015-01" db="EMBL/GenBank/DDBJ databases">
        <title>Evolution of Trichinella species and genotypes.</title>
        <authorList>
            <person name="Korhonen P.K."/>
            <person name="Edoardo P."/>
            <person name="Giuseppe L.R."/>
            <person name="Gasser R.B."/>
        </authorList>
    </citation>
    <scope>NUCLEOTIDE SEQUENCE [LARGE SCALE GENOMIC DNA]</scope>
    <source>
        <strain evidence="8">ISS176</strain>
    </source>
</reference>
<dbReference type="GO" id="GO:0046982">
    <property type="term" value="F:protein heterodimerization activity"/>
    <property type="evidence" value="ECO:0007669"/>
    <property type="project" value="InterPro"/>
</dbReference>
<comment type="subcellular location">
    <subcellularLocation>
        <location evidence="1">Nucleus</location>
    </subcellularLocation>
</comment>
<dbReference type="CDD" id="cd08045">
    <property type="entry name" value="HFD_TAF4"/>
    <property type="match status" value="1"/>
</dbReference>
<protein>
    <submittedName>
        <fullName evidence="8">Transcription initiation factor TFIID subunit 4</fullName>
    </submittedName>
</protein>
<feature type="region of interest" description="Disordered" evidence="6">
    <location>
        <begin position="146"/>
        <end position="165"/>
    </location>
</feature>
<dbReference type="PANTHER" id="PTHR15138">
    <property type="entry name" value="TRANSCRIPTION INITIATION FACTOR TFIID SUBUNIT 4"/>
    <property type="match status" value="1"/>
</dbReference>
<feature type="domain" description="TAFH" evidence="7">
    <location>
        <begin position="412"/>
        <end position="517"/>
    </location>
</feature>
<dbReference type="GO" id="GO:0003677">
    <property type="term" value="F:DNA binding"/>
    <property type="evidence" value="ECO:0007669"/>
    <property type="project" value="TreeGrafter"/>
</dbReference>
<keyword evidence="8" id="KW-0648">Protein biosynthesis</keyword>
<proteinExistence type="inferred from homology"/>
<comment type="caution">
    <text evidence="8">The sequence shown here is derived from an EMBL/GenBank/DDBJ whole genome shotgun (WGS) entry which is preliminary data.</text>
</comment>
<feature type="compositionally biased region" description="Polar residues" evidence="6">
    <location>
        <begin position="646"/>
        <end position="680"/>
    </location>
</feature>
<dbReference type="Gene3D" id="1.10.20.10">
    <property type="entry name" value="Histone, subunit A"/>
    <property type="match status" value="1"/>
</dbReference>
<evidence type="ECO:0000313" key="8">
    <source>
        <dbReference type="EMBL" id="KRZ42355.1"/>
    </source>
</evidence>
<accession>A0A0V1K546</accession>
<comment type="similarity">
    <text evidence="2">Belongs to the TAF4 family.</text>
</comment>
<evidence type="ECO:0000256" key="5">
    <source>
        <dbReference type="ARBA" id="ARBA00023242"/>
    </source>
</evidence>
<feature type="region of interest" description="Disordered" evidence="6">
    <location>
        <begin position="399"/>
        <end position="420"/>
    </location>
</feature>
<feature type="region of interest" description="Disordered" evidence="6">
    <location>
        <begin position="177"/>
        <end position="197"/>
    </location>
</feature>
<keyword evidence="4" id="KW-0804">Transcription</keyword>
<keyword evidence="5" id="KW-0539">Nucleus</keyword>
<dbReference type="SMART" id="SM00549">
    <property type="entry name" value="TAFH"/>
    <property type="match status" value="1"/>
</dbReference>
<dbReference type="SUPFAM" id="SSF158553">
    <property type="entry name" value="TAFH domain-like"/>
    <property type="match status" value="1"/>
</dbReference>
<dbReference type="InterPro" id="IPR045144">
    <property type="entry name" value="TAF4"/>
</dbReference>
<dbReference type="PANTHER" id="PTHR15138:SF14">
    <property type="entry name" value="TRANSCRIPTION INITIATION FACTOR TFIID SUBUNIT 4"/>
    <property type="match status" value="1"/>
</dbReference>
<feature type="compositionally biased region" description="Polar residues" evidence="6">
    <location>
        <begin position="177"/>
        <end position="191"/>
    </location>
</feature>
<dbReference type="InterPro" id="IPR007900">
    <property type="entry name" value="TAF4_C"/>
</dbReference>
<organism evidence="8 9">
    <name type="scientific">Trichinella pseudospiralis</name>
    <name type="common">Parasitic roundworm</name>
    <dbReference type="NCBI Taxonomy" id="6337"/>
    <lineage>
        <taxon>Eukaryota</taxon>
        <taxon>Metazoa</taxon>
        <taxon>Ecdysozoa</taxon>
        <taxon>Nematoda</taxon>
        <taxon>Enoplea</taxon>
        <taxon>Dorylaimia</taxon>
        <taxon>Trichinellida</taxon>
        <taxon>Trichinellidae</taxon>
        <taxon>Trichinella</taxon>
    </lineage>
</organism>
<feature type="region of interest" description="Disordered" evidence="6">
    <location>
        <begin position="646"/>
        <end position="729"/>
    </location>
</feature>
<dbReference type="GO" id="GO:0016251">
    <property type="term" value="F:RNA polymerase II general transcription initiation factor activity"/>
    <property type="evidence" value="ECO:0007669"/>
    <property type="project" value="TreeGrafter"/>
</dbReference>
<dbReference type="GO" id="GO:0003743">
    <property type="term" value="F:translation initiation factor activity"/>
    <property type="evidence" value="ECO:0007669"/>
    <property type="project" value="UniProtKB-KW"/>
</dbReference>
<dbReference type="Proteomes" id="UP000054826">
    <property type="component" value="Unassembled WGS sequence"/>
</dbReference>
<evidence type="ECO:0000256" key="6">
    <source>
        <dbReference type="SAM" id="MobiDB-lite"/>
    </source>
</evidence>
<feature type="compositionally biased region" description="Low complexity" evidence="6">
    <location>
        <begin position="681"/>
        <end position="706"/>
    </location>
</feature>
<keyword evidence="8" id="KW-0396">Initiation factor</keyword>
<sequence>LHGSLMVFIHAASSMQMATFSNTEDAFRLLSLYQDGKSLTIMVDRQIVLSYGMGDVGGLEKLLNSEVDEAALKQISGTLKSELISPQKSQVGMPSNLSSINTNFVYQNGPANQALWKPNITVSSELPSVINSVSLKDAVNNINGGRGERSPLIQQSHSRTVSPGPARSYFRIVSNVDGNTNGSQNSENMASSRRRLETTDVKPIIQATLQSTSRSGSATEQNSPAMCSLNSSLNRTSQSPLSFMRTTNLMPGNLQQPRFNGAAQVTSLEKSLTTPATIAVCGVDLRQRTPLLQNSTLQTQSISQGISTAQTGIAPKTAATILRTTTGQLVLVTGGASLPVQVKSELPIQTIVVSSSQPKQTTSSVTVQQHSSTIVHTSYMQQRQPVSTSSNLAAGYHHVSQNQTAPAPTPPAGNSTPISLDQGEKKCMSFLKTLIRLAKDKGNPSVINEVNRLVRDLLMSKISPPAFTSRIPAVLNSKPQANLLPFLESVLPSVQREFSAGNLVIEGLNDTEIPPTNASNCALSSPKTSPNFFSTPSRSVSISSTSQPTQQHQQQHLVCPTVSTNSGAASANISGPYIVATPVNVRPMAGNMGLHQGSVQVHQQYPSVAHQLSSCQPTSVEMPFRPAPLPTQPSFVSEMLNTQDKSTAVATAANSRTSPAINGNSSSITLSSQPLLSATPQQQQHQQQQQQQPQILQQQQQQQQQQSSADSGKSLSVSTVTEKEPEDDINDVAAMGGVNLAEESQKILASTADLFSTDMQSCGPEPTFLDLSSLQERMQASCSGVNVESFQPDCCQLLSIACETRLRGLLEKMCAAAEHRTENLRTNPFYYQVSDVRGQLRFLEHLNAQCQKRRGERERELLFRMAKSRSSKIGDSEQQRIKEQQEELRNRSANAAAQAALASSRKRPLQQAAGASDSQQSAALGVFGANSGSFLGTATNLADGLIRFQSTTRPRMKRINLKDFQFVLRTDRYAKYSKVLIESEFK</sequence>
<dbReference type="Gene3D" id="1.20.120.1110">
    <property type="entry name" value="TAFH/NHR1 domain"/>
    <property type="match status" value="1"/>
</dbReference>
<feature type="region of interest" description="Disordered" evidence="6">
    <location>
        <begin position="210"/>
        <end position="237"/>
    </location>
</feature>
<evidence type="ECO:0000259" key="7">
    <source>
        <dbReference type="PROSITE" id="PS51119"/>
    </source>
</evidence>
<evidence type="ECO:0000256" key="1">
    <source>
        <dbReference type="ARBA" id="ARBA00004123"/>
    </source>
</evidence>
<gene>
    <name evidence="8" type="primary">Taf4</name>
    <name evidence="8" type="ORF">T4C_11833</name>
</gene>
<dbReference type="EMBL" id="JYDV01000015">
    <property type="protein sequence ID" value="KRZ42355.1"/>
    <property type="molecule type" value="Genomic_DNA"/>
</dbReference>
<evidence type="ECO:0000313" key="9">
    <source>
        <dbReference type="Proteomes" id="UP000054826"/>
    </source>
</evidence>
<name>A0A0V1K546_TRIPS</name>
<feature type="non-terminal residue" evidence="8">
    <location>
        <position position="1"/>
    </location>
</feature>
<dbReference type="InterPro" id="IPR009072">
    <property type="entry name" value="Histone-fold"/>
</dbReference>
<dbReference type="GO" id="GO:0006367">
    <property type="term" value="P:transcription initiation at RNA polymerase II promoter"/>
    <property type="evidence" value="ECO:0007669"/>
    <property type="project" value="TreeGrafter"/>
</dbReference>
<dbReference type="InterPro" id="IPR003894">
    <property type="entry name" value="TAFH_NHR1"/>
</dbReference>
<evidence type="ECO:0000256" key="3">
    <source>
        <dbReference type="ARBA" id="ARBA00023015"/>
    </source>
</evidence>
<dbReference type="AlphaFoldDB" id="A0A0V1K546"/>
<feature type="compositionally biased region" description="Polar residues" evidence="6">
    <location>
        <begin position="152"/>
        <end position="161"/>
    </location>
</feature>
<dbReference type="Pfam" id="PF07531">
    <property type="entry name" value="TAFH"/>
    <property type="match status" value="1"/>
</dbReference>
<evidence type="ECO:0000256" key="4">
    <source>
        <dbReference type="ARBA" id="ARBA00023163"/>
    </source>
</evidence>
<evidence type="ECO:0000256" key="2">
    <source>
        <dbReference type="ARBA" id="ARBA00006178"/>
    </source>
</evidence>
<dbReference type="Pfam" id="PF05236">
    <property type="entry name" value="TAF4"/>
    <property type="match status" value="1"/>
</dbReference>
<dbReference type="PROSITE" id="PS51119">
    <property type="entry name" value="TAFH"/>
    <property type="match status" value="1"/>
</dbReference>
<dbReference type="GO" id="GO:0005669">
    <property type="term" value="C:transcription factor TFIID complex"/>
    <property type="evidence" value="ECO:0007669"/>
    <property type="project" value="InterPro"/>
</dbReference>
<feature type="compositionally biased region" description="Basic and acidic residues" evidence="6">
    <location>
        <begin position="872"/>
        <end position="890"/>
    </location>
</feature>
<keyword evidence="3" id="KW-0805">Transcription regulation</keyword>
<dbReference type="InterPro" id="IPR037249">
    <property type="entry name" value="TAFH/NHR1_dom_sf"/>
</dbReference>
<feature type="compositionally biased region" description="Polar residues" evidence="6">
    <location>
        <begin position="707"/>
        <end position="720"/>
    </location>
</feature>